<evidence type="ECO:0000256" key="1">
    <source>
        <dbReference type="SAM" id="SignalP"/>
    </source>
</evidence>
<keyword evidence="1" id="KW-0732">Signal</keyword>
<protein>
    <submittedName>
        <fullName evidence="2">Uncharacterized protein</fullName>
    </submittedName>
</protein>
<gene>
    <name evidence="2" type="ordered locus">Ornrh_0398</name>
</gene>
<keyword evidence="3" id="KW-1185">Reference proteome</keyword>
<dbReference type="GeneID" id="71568658"/>
<dbReference type="GeneID" id="97257152"/>
<feature type="chain" id="PRO_5003685119" evidence="1">
    <location>
        <begin position="20"/>
        <end position="118"/>
    </location>
</feature>
<dbReference type="KEGG" id="orh:Ornrh_0398"/>
<dbReference type="EMBL" id="CP003283">
    <property type="protein sequence ID" value="AFL96605.1"/>
    <property type="molecule type" value="Genomic_DNA"/>
</dbReference>
<accession>I3ZY21</accession>
<reference evidence="2 3" key="1">
    <citation type="submission" date="2012-06" db="EMBL/GenBank/DDBJ databases">
        <title>The complete genome of Ornithobacterium rhinotracheale DSM 15997.</title>
        <authorList>
            <consortium name="US DOE Joint Genome Institute (JGI-PGF)"/>
            <person name="Lucas S."/>
            <person name="Copeland A."/>
            <person name="Lapidus A."/>
            <person name="Goodwin L."/>
            <person name="Pitluck S."/>
            <person name="Peters L."/>
            <person name="Mikhailova N."/>
            <person name="Teshima H."/>
            <person name="Kyrpides N."/>
            <person name="Mavromatis K."/>
            <person name="Pagani I."/>
            <person name="Ivanova N."/>
            <person name="Ovchinnikova G."/>
            <person name="Zeytun A."/>
            <person name="Detter J.C."/>
            <person name="Han C."/>
            <person name="Land M."/>
            <person name="Hauser L."/>
            <person name="Markowitz V."/>
            <person name="Cheng J.-F."/>
            <person name="Hugenholtz P."/>
            <person name="Woyke T."/>
            <person name="Wu D."/>
            <person name="Lang E."/>
            <person name="Kopitz M."/>
            <person name="Brambilla E."/>
            <person name="Klenk H.-P."/>
            <person name="Eisen J.A."/>
        </authorList>
    </citation>
    <scope>NUCLEOTIDE SEQUENCE [LARGE SCALE GENOMIC DNA]</scope>
    <source>
        <strain evidence="3">ATCC 51463 / DSM 15997 / CCUG 23171 / LMG 9086</strain>
    </source>
</reference>
<evidence type="ECO:0000313" key="2">
    <source>
        <dbReference type="EMBL" id="AFL96605.1"/>
    </source>
</evidence>
<dbReference type="AlphaFoldDB" id="I3ZY21"/>
<sequence length="118" mass="13904">MKKILFTAVLCVSSLITYAQSKEAKKEIRKYYTEKQIKYIKQSINDFLTSEGACLDVAPFDVDRYMLLSNGLNFDDKKKELAFINYFLEPYEQKYTITADRKMFGYMIMSFENPQNID</sequence>
<proteinExistence type="predicted"/>
<dbReference type="RefSeq" id="WP_014790232.1">
    <property type="nucleotide sequence ID" value="NC_018016.1"/>
</dbReference>
<name>I3ZY21_ORNRL</name>
<dbReference type="STRING" id="867902.Ornrh_0398"/>
<feature type="signal peptide" evidence="1">
    <location>
        <begin position="1"/>
        <end position="19"/>
    </location>
</feature>
<dbReference type="Proteomes" id="UP000006051">
    <property type="component" value="Chromosome"/>
</dbReference>
<evidence type="ECO:0000313" key="3">
    <source>
        <dbReference type="Proteomes" id="UP000006051"/>
    </source>
</evidence>
<dbReference type="HOGENOM" id="CLU_174008_0_0_10"/>
<organism evidence="2 3">
    <name type="scientific">Ornithobacterium rhinotracheale (strain ATCC 51463 / DSM 15997 / CCUG 23171 / CIP 104009 / LMG 9086)</name>
    <dbReference type="NCBI Taxonomy" id="867902"/>
    <lineage>
        <taxon>Bacteria</taxon>
        <taxon>Pseudomonadati</taxon>
        <taxon>Bacteroidota</taxon>
        <taxon>Flavobacteriia</taxon>
        <taxon>Flavobacteriales</taxon>
        <taxon>Weeksellaceae</taxon>
        <taxon>Ornithobacterium</taxon>
    </lineage>
</organism>